<feature type="transmembrane region" description="Helical" evidence="10">
    <location>
        <begin position="32"/>
        <end position="54"/>
    </location>
</feature>
<comment type="similarity">
    <text evidence="10">Belongs to the insect chemoreceptor superfamily. Heteromeric odorant receptor channel (TC 1.A.69) family.</text>
</comment>
<name>A0AAR5PYV0_DENPD</name>
<proteinExistence type="inferred from homology"/>
<dbReference type="EnsemblMetazoa" id="XM_019910448.1">
    <property type="protein sequence ID" value="XP_019766007.1"/>
    <property type="gene ID" value="LOC109541566"/>
</dbReference>
<dbReference type="GO" id="GO:0005549">
    <property type="term" value="F:odorant binding"/>
    <property type="evidence" value="ECO:0007669"/>
    <property type="project" value="InterPro"/>
</dbReference>
<evidence type="ECO:0000256" key="7">
    <source>
        <dbReference type="ARBA" id="ARBA00023136"/>
    </source>
</evidence>
<keyword evidence="6 10" id="KW-1133">Transmembrane helix</keyword>
<feature type="transmembrane region" description="Helical" evidence="10">
    <location>
        <begin position="377"/>
        <end position="394"/>
    </location>
</feature>
<keyword evidence="7 10" id="KW-0472">Membrane</keyword>
<evidence type="ECO:0000256" key="10">
    <source>
        <dbReference type="RuleBase" id="RU351113"/>
    </source>
</evidence>
<dbReference type="Proteomes" id="UP000019118">
    <property type="component" value="Unassembled WGS sequence"/>
</dbReference>
<dbReference type="InterPro" id="IPR004117">
    <property type="entry name" value="7tm6_olfct_rcpt"/>
</dbReference>
<evidence type="ECO:0000256" key="5">
    <source>
        <dbReference type="ARBA" id="ARBA00022725"/>
    </source>
</evidence>
<keyword evidence="9 10" id="KW-0807">Transducer</keyword>
<protein>
    <recommendedName>
        <fullName evidence="10">Odorant receptor</fullName>
    </recommendedName>
</protein>
<keyword evidence="2" id="KW-1003">Cell membrane</keyword>
<dbReference type="GO" id="GO:0004984">
    <property type="term" value="F:olfactory receptor activity"/>
    <property type="evidence" value="ECO:0007669"/>
    <property type="project" value="InterPro"/>
</dbReference>
<evidence type="ECO:0000256" key="3">
    <source>
        <dbReference type="ARBA" id="ARBA00022606"/>
    </source>
</evidence>
<dbReference type="PANTHER" id="PTHR21137">
    <property type="entry name" value="ODORANT RECEPTOR"/>
    <property type="match status" value="1"/>
</dbReference>
<evidence type="ECO:0000256" key="6">
    <source>
        <dbReference type="ARBA" id="ARBA00022989"/>
    </source>
</evidence>
<organism evidence="11 12">
    <name type="scientific">Dendroctonus ponderosae</name>
    <name type="common">Mountain pine beetle</name>
    <dbReference type="NCBI Taxonomy" id="77166"/>
    <lineage>
        <taxon>Eukaryota</taxon>
        <taxon>Metazoa</taxon>
        <taxon>Ecdysozoa</taxon>
        <taxon>Arthropoda</taxon>
        <taxon>Hexapoda</taxon>
        <taxon>Insecta</taxon>
        <taxon>Pterygota</taxon>
        <taxon>Neoptera</taxon>
        <taxon>Endopterygota</taxon>
        <taxon>Coleoptera</taxon>
        <taxon>Polyphaga</taxon>
        <taxon>Cucujiformia</taxon>
        <taxon>Curculionidae</taxon>
        <taxon>Scolytinae</taxon>
        <taxon>Dendroctonus</taxon>
    </lineage>
</organism>
<dbReference type="Pfam" id="PF02949">
    <property type="entry name" value="7tm_6"/>
    <property type="match status" value="1"/>
</dbReference>
<reference evidence="11" key="2">
    <citation type="submission" date="2024-08" db="UniProtKB">
        <authorList>
            <consortium name="EnsemblMetazoa"/>
        </authorList>
    </citation>
    <scope>IDENTIFICATION</scope>
</reference>
<evidence type="ECO:0000313" key="12">
    <source>
        <dbReference type="Proteomes" id="UP000019118"/>
    </source>
</evidence>
<keyword evidence="3 10" id="KW-0716">Sensory transduction</keyword>
<keyword evidence="12" id="KW-1185">Reference proteome</keyword>
<evidence type="ECO:0000256" key="2">
    <source>
        <dbReference type="ARBA" id="ARBA00022475"/>
    </source>
</evidence>
<reference evidence="12" key="1">
    <citation type="journal article" date="2013" name="Genome Biol.">
        <title>Draft genome of the mountain pine beetle, Dendroctonus ponderosae Hopkins, a major forest pest.</title>
        <authorList>
            <person name="Keeling C.I."/>
            <person name="Yuen M.M."/>
            <person name="Liao N.Y."/>
            <person name="Docking T.R."/>
            <person name="Chan S.K."/>
            <person name="Taylor G.A."/>
            <person name="Palmquist D.L."/>
            <person name="Jackman S.D."/>
            <person name="Nguyen A."/>
            <person name="Li M."/>
            <person name="Henderson H."/>
            <person name="Janes J.K."/>
            <person name="Zhao Y."/>
            <person name="Pandoh P."/>
            <person name="Moore R."/>
            <person name="Sperling F.A."/>
            <person name="Huber D.P."/>
            <person name="Birol I."/>
            <person name="Jones S.J."/>
            <person name="Bohlmann J."/>
        </authorList>
    </citation>
    <scope>NUCLEOTIDE SEQUENCE</scope>
</reference>
<dbReference type="GO" id="GO:0007165">
    <property type="term" value="P:signal transduction"/>
    <property type="evidence" value="ECO:0007669"/>
    <property type="project" value="UniProtKB-KW"/>
</dbReference>
<dbReference type="AlphaFoldDB" id="A0AAR5PYV0"/>
<comment type="caution">
    <text evidence="10">Lacks conserved residue(s) required for the propagation of feature annotation.</text>
</comment>
<keyword evidence="4 10" id="KW-0812">Transmembrane</keyword>
<dbReference type="EnsemblMetazoa" id="XM_019910447.1">
    <property type="protein sequence ID" value="XP_019766006.1"/>
    <property type="gene ID" value="LOC109541566"/>
</dbReference>
<evidence type="ECO:0000256" key="9">
    <source>
        <dbReference type="ARBA" id="ARBA00023224"/>
    </source>
</evidence>
<keyword evidence="5 10" id="KW-0552">Olfaction</keyword>
<comment type="subcellular location">
    <subcellularLocation>
        <location evidence="1 10">Cell membrane</location>
        <topology evidence="1 10">Multi-pass membrane protein</topology>
    </subcellularLocation>
</comment>
<evidence type="ECO:0000256" key="4">
    <source>
        <dbReference type="ARBA" id="ARBA00022692"/>
    </source>
</evidence>
<keyword evidence="8 10" id="KW-0675">Receptor</keyword>
<sequence>MKCATLLGLFPHQFLFKKHYYLQQGYSIFSKITFVVFTLILLSTYMQLLVIVCAKEIDVTELSKNLIITPLFTITIIRQSIMYKSGFKRLLEHILEREQWMNRYANDNQLNFIEERSANELNRNIKIYLGMMIITELSYTIRPLLDPATETLIYNNTVLVKSLPLSIWLPFNKVDHFIAAYVCHIIYTIFGSSYDTFGEFVLISVLVYPTTQLKGLKHVLKNMEFYQEKILQHYTHISKEDAAIVVLRQSIQQHKIIVQYVSDFNELMGTCLFLDFIQSSLHMACVLAEVLTEDVTSMQLVSVIAYLVILNFRLFLYYYYANELTVLNQELAVAIYQSKWYQYSKKVGFMTFMIIMRNQKGLKYKLGLFGYMSLNKFISILNAAYSYVMLMYSVK</sequence>
<accession>A0AAR5PYV0</accession>
<feature type="transmembrane region" description="Helical" evidence="10">
    <location>
        <begin position="300"/>
        <end position="320"/>
    </location>
</feature>
<evidence type="ECO:0000313" key="11">
    <source>
        <dbReference type="EnsemblMetazoa" id="XP_019766006.1"/>
    </source>
</evidence>
<evidence type="ECO:0000256" key="1">
    <source>
        <dbReference type="ARBA" id="ARBA00004651"/>
    </source>
</evidence>
<evidence type="ECO:0000256" key="8">
    <source>
        <dbReference type="ARBA" id="ARBA00023170"/>
    </source>
</evidence>
<dbReference type="GO" id="GO:0005886">
    <property type="term" value="C:plasma membrane"/>
    <property type="evidence" value="ECO:0007669"/>
    <property type="project" value="UniProtKB-SubCell"/>
</dbReference>
<dbReference type="PANTHER" id="PTHR21137:SF35">
    <property type="entry name" value="ODORANT RECEPTOR 19A-RELATED"/>
    <property type="match status" value="1"/>
</dbReference>